<dbReference type="EMBL" id="MU006291">
    <property type="protein sequence ID" value="KAF2854928.1"/>
    <property type="molecule type" value="Genomic_DNA"/>
</dbReference>
<sequence>MTELQREANRDFTPTTANIMHAVYGACIVERGVGSYNCMKFCKALQKSMEAKADEKFIQMKRRDYMQSLAGREIKGPVTLKGKEEREVRKGIKGWISDVAEKFTGIAKSNLNGHSAEDMAEQKEQTEDDGSCMFDDGRASVSD</sequence>
<evidence type="ECO:0000256" key="1">
    <source>
        <dbReference type="SAM" id="MobiDB-lite"/>
    </source>
</evidence>
<evidence type="ECO:0000313" key="3">
    <source>
        <dbReference type="Proteomes" id="UP000799423"/>
    </source>
</evidence>
<proteinExistence type="predicted"/>
<feature type="region of interest" description="Disordered" evidence="1">
    <location>
        <begin position="111"/>
        <end position="143"/>
    </location>
</feature>
<name>A0A6A7BLA4_9PLEO</name>
<protein>
    <submittedName>
        <fullName evidence="2">Uncharacterized protein</fullName>
    </submittedName>
</protein>
<accession>A0A6A7BLA4</accession>
<reference evidence="2" key="1">
    <citation type="submission" date="2020-01" db="EMBL/GenBank/DDBJ databases">
        <authorList>
            <consortium name="DOE Joint Genome Institute"/>
            <person name="Haridas S."/>
            <person name="Albert R."/>
            <person name="Binder M."/>
            <person name="Bloem J."/>
            <person name="Labutti K."/>
            <person name="Salamov A."/>
            <person name="Andreopoulos B."/>
            <person name="Baker S.E."/>
            <person name="Barry K."/>
            <person name="Bills G."/>
            <person name="Bluhm B.H."/>
            <person name="Cannon C."/>
            <person name="Castanera R."/>
            <person name="Culley D.E."/>
            <person name="Daum C."/>
            <person name="Ezra D."/>
            <person name="Gonzalez J.B."/>
            <person name="Henrissat B."/>
            <person name="Kuo A."/>
            <person name="Liang C."/>
            <person name="Lipzen A."/>
            <person name="Lutzoni F."/>
            <person name="Magnuson J."/>
            <person name="Mondo S."/>
            <person name="Nolan M."/>
            <person name="Ohm R."/>
            <person name="Pangilinan J."/>
            <person name="Park H.-J."/>
            <person name="Ramirez L."/>
            <person name="Alfaro M."/>
            <person name="Sun H."/>
            <person name="Tritt A."/>
            <person name="Yoshinaga Y."/>
            <person name="Zwiers L.-H."/>
            <person name="Turgeon B.G."/>
            <person name="Goodwin S.B."/>
            <person name="Spatafora J.W."/>
            <person name="Crous P.W."/>
            <person name="Grigoriev I.V."/>
        </authorList>
    </citation>
    <scope>NUCLEOTIDE SEQUENCE</scope>
    <source>
        <strain evidence="2">IPT5</strain>
    </source>
</reference>
<keyword evidence="3" id="KW-1185">Reference proteome</keyword>
<gene>
    <name evidence="2" type="ORF">T440DRAFT_538831</name>
</gene>
<feature type="compositionally biased region" description="Basic and acidic residues" evidence="1">
    <location>
        <begin position="115"/>
        <end position="125"/>
    </location>
</feature>
<dbReference type="OrthoDB" id="3598281at2759"/>
<dbReference type="Proteomes" id="UP000799423">
    <property type="component" value="Unassembled WGS sequence"/>
</dbReference>
<evidence type="ECO:0000313" key="2">
    <source>
        <dbReference type="EMBL" id="KAF2854928.1"/>
    </source>
</evidence>
<dbReference type="AlphaFoldDB" id="A0A6A7BLA4"/>
<organism evidence="2 3">
    <name type="scientific">Plenodomus tracheiphilus IPT5</name>
    <dbReference type="NCBI Taxonomy" id="1408161"/>
    <lineage>
        <taxon>Eukaryota</taxon>
        <taxon>Fungi</taxon>
        <taxon>Dikarya</taxon>
        <taxon>Ascomycota</taxon>
        <taxon>Pezizomycotina</taxon>
        <taxon>Dothideomycetes</taxon>
        <taxon>Pleosporomycetidae</taxon>
        <taxon>Pleosporales</taxon>
        <taxon>Pleosporineae</taxon>
        <taxon>Leptosphaeriaceae</taxon>
        <taxon>Plenodomus</taxon>
    </lineage>
</organism>